<dbReference type="Gene3D" id="3.30.2310.20">
    <property type="entry name" value="RelE-like"/>
    <property type="match status" value="1"/>
</dbReference>
<keyword evidence="4" id="KW-1185">Reference proteome</keyword>
<comment type="similarity">
    <text evidence="1">Belongs to the RelE toxin family.</text>
</comment>
<sequence>MRIEWLRSALNNLDAEARHIAQDDPRAAAEFVRTLLASIEQLARFPSSGREGRLPGTREWVVPGWPYLVPYRVRGDRLQILRIFHTRRQPPQRW</sequence>
<dbReference type="InterPro" id="IPR051803">
    <property type="entry name" value="TA_system_RelE-like_toxin"/>
</dbReference>
<dbReference type="RefSeq" id="WP_092320300.1">
    <property type="nucleotide sequence ID" value="NZ_FNTJ01000002.1"/>
</dbReference>
<dbReference type="Pfam" id="PF05016">
    <property type="entry name" value="ParE_toxin"/>
    <property type="match status" value="1"/>
</dbReference>
<accession>A0A1H4XWI3</accession>
<organism evidence="3 4">
    <name type="scientific">Pseudomonas saponiphila</name>
    <dbReference type="NCBI Taxonomy" id="556534"/>
    <lineage>
        <taxon>Bacteria</taxon>
        <taxon>Pseudomonadati</taxon>
        <taxon>Pseudomonadota</taxon>
        <taxon>Gammaproteobacteria</taxon>
        <taxon>Pseudomonadales</taxon>
        <taxon>Pseudomonadaceae</taxon>
        <taxon>Pseudomonas</taxon>
    </lineage>
</organism>
<keyword evidence="2" id="KW-1277">Toxin-antitoxin system</keyword>
<evidence type="ECO:0000256" key="1">
    <source>
        <dbReference type="ARBA" id="ARBA00006226"/>
    </source>
</evidence>
<gene>
    <name evidence="3" type="ORF">SAMN05216178_6224</name>
</gene>
<evidence type="ECO:0000256" key="2">
    <source>
        <dbReference type="ARBA" id="ARBA00022649"/>
    </source>
</evidence>
<dbReference type="Proteomes" id="UP000198982">
    <property type="component" value="Unassembled WGS sequence"/>
</dbReference>
<dbReference type="PANTHER" id="PTHR33755">
    <property type="entry name" value="TOXIN PARE1-RELATED"/>
    <property type="match status" value="1"/>
</dbReference>
<protein>
    <submittedName>
        <fullName evidence="3">Plasmid stabilization system protein ParE</fullName>
    </submittedName>
</protein>
<evidence type="ECO:0000313" key="4">
    <source>
        <dbReference type="Proteomes" id="UP000198982"/>
    </source>
</evidence>
<dbReference type="InterPro" id="IPR007712">
    <property type="entry name" value="RelE/ParE_toxin"/>
</dbReference>
<reference evidence="4" key="1">
    <citation type="submission" date="2016-10" db="EMBL/GenBank/DDBJ databases">
        <authorList>
            <person name="Varghese N."/>
            <person name="Submissions S."/>
        </authorList>
    </citation>
    <scope>NUCLEOTIDE SEQUENCE [LARGE SCALE GENOMIC DNA]</scope>
    <source>
        <strain evidence="4">DSM 9751</strain>
    </source>
</reference>
<dbReference type="AlphaFoldDB" id="A0A1H4XWI3"/>
<evidence type="ECO:0000313" key="3">
    <source>
        <dbReference type="EMBL" id="SED10033.1"/>
    </source>
</evidence>
<dbReference type="EMBL" id="FNTJ01000002">
    <property type="protein sequence ID" value="SED10033.1"/>
    <property type="molecule type" value="Genomic_DNA"/>
</dbReference>
<proteinExistence type="inferred from homology"/>
<dbReference type="InterPro" id="IPR035093">
    <property type="entry name" value="RelE/ParE_toxin_dom_sf"/>
</dbReference>
<dbReference type="PANTHER" id="PTHR33755:SF6">
    <property type="entry name" value="PLASMID STABILIZATION SYSTEM PROTEIN"/>
    <property type="match status" value="1"/>
</dbReference>
<name>A0A1H4XWI3_9PSED</name>